<evidence type="ECO:0000259" key="1">
    <source>
        <dbReference type="Pfam" id="PF04773"/>
    </source>
</evidence>
<dbReference type="STRING" id="258594.RPA1340"/>
<dbReference type="HOGENOM" id="CLU_050192_0_1_5"/>
<proteinExistence type="predicted"/>
<name>Q6NA46_RHOPA</name>
<reference evidence="3" key="3">
    <citation type="submission" date="2022-12" db="EMBL/GenBank/DDBJ databases">
        <title>Complete genome sequence of Rhodopseudomonas palustris CGA0092 and corrections to the R. palustris CGA009 genome sequence.</title>
        <authorList>
            <person name="Mazny B.R."/>
            <person name="Sheff O.F."/>
            <person name="LaSarre B."/>
            <person name="McKinlay A."/>
            <person name="McKinlay J.B."/>
        </authorList>
    </citation>
    <scope>NUCLEOTIDE SEQUENCE</scope>
    <source>
        <strain evidence="3">CGA009</strain>
    </source>
</reference>
<dbReference type="AlphaFoldDB" id="Q6NA46"/>
<sequence length="327" mass="35541">MTQFDDPPEPLKALDREALERVRRLGSGQAGEAEIEATKQWGRQSSDHAEALWQASLLWDRLGPAGENLLRRSGAALGRIEAAPRAVNRRAVLAGAAATATVAYLAVRPPLDLWPSINDVMADYRTATGETREISIAGDIQLSLNTATSIKLQKPADLTDRIELLRGEAVVTVGSQPGRELIVVAGDGEARARRAQFDVLHERDTTCVTCLQGEVEVRRGNAASVLRVGQQIRYGTNGLGAAITTDIAEASAWREGLLIFHQRPLAEVVTEINRYRPGRVMLVNAQLGRRVVNGRFRVDNIDGIMAMFEQIFGAKLTRLPGGIVLLG</sequence>
<dbReference type="EMBL" id="CP116810">
    <property type="protein sequence ID" value="WCL91475.1"/>
    <property type="molecule type" value="Genomic_DNA"/>
</dbReference>
<protein>
    <submittedName>
        <fullName evidence="3">FecR domain-containing protein</fullName>
    </submittedName>
    <submittedName>
        <fullName evidence="2">Probable FecR, iron siderophore sensor protein</fullName>
    </submittedName>
</protein>
<dbReference type="Gene3D" id="2.60.120.1440">
    <property type="match status" value="1"/>
</dbReference>
<evidence type="ECO:0000313" key="3">
    <source>
        <dbReference type="EMBL" id="WCL91475.1"/>
    </source>
</evidence>
<dbReference type="EMBL" id="BX572597">
    <property type="protein sequence ID" value="CAE26783.1"/>
    <property type="molecule type" value="Genomic_DNA"/>
</dbReference>
<dbReference type="PANTHER" id="PTHR30273:SF2">
    <property type="entry name" value="PROTEIN FECR"/>
    <property type="match status" value="1"/>
</dbReference>
<evidence type="ECO:0000313" key="2">
    <source>
        <dbReference type="EMBL" id="CAE26783.1"/>
    </source>
</evidence>
<gene>
    <name evidence="2" type="ordered locus">RPA1340</name>
    <name evidence="3" type="ORF">TX73_006885</name>
</gene>
<reference evidence="2 4" key="2">
    <citation type="journal article" date="2004" name="Nat. Biotechnol.">
        <title>Complete genome sequence of the metabolically versatile photosynthetic bacterium Rhodopseudomonas palustris.</title>
        <authorList>
            <person name="Larimer F.W."/>
            <person name="Chain P."/>
            <person name="Hauser L."/>
            <person name="Lamerdin J."/>
            <person name="Malfatti S."/>
            <person name="Do L."/>
            <person name="Land M.L."/>
            <person name="Pelletier D.A."/>
            <person name="Beatty J.T."/>
            <person name="Lang A.S."/>
            <person name="Tabita F.R."/>
            <person name="Gibson J.L."/>
            <person name="Hanson T.E."/>
            <person name="Bobst C."/>
            <person name="Torres J.L."/>
            <person name="Peres C."/>
            <person name="Harrison F.H."/>
            <person name="Gibson J."/>
            <person name="Harwood C.S."/>
        </authorList>
    </citation>
    <scope>NUCLEOTIDE SEQUENCE [LARGE SCALE GENOMIC DNA]</scope>
    <source>
        <strain evidence="4">ATCC BAA-98 / CGA009</strain>
        <strain evidence="2">CGA009</strain>
    </source>
</reference>
<accession>Q6NA46</accession>
<feature type="domain" description="FecR protein" evidence="1">
    <location>
        <begin position="123"/>
        <end position="216"/>
    </location>
</feature>
<dbReference type="Gene3D" id="3.55.50.30">
    <property type="match status" value="1"/>
</dbReference>
<keyword evidence="4" id="KW-1185">Reference proteome</keyword>
<dbReference type="GO" id="GO:0016989">
    <property type="term" value="F:sigma factor antagonist activity"/>
    <property type="evidence" value="ECO:0007669"/>
    <property type="project" value="TreeGrafter"/>
</dbReference>
<dbReference type="InterPro" id="IPR012373">
    <property type="entry name" value="Ferrdict_sens_TM"/>
</dbReference>
<dbReference type="PANTHER" id="PTHR30273">
    <property type="entry name" value="PERIPLASMIC SIGNAL SENSOR AND SIGMA FACTOR ACTIVATOR FECR-RELATED"/>
    <property type="match status" value="1"/>
</dbReference>
<dbReference type="RefSeq" id="WP_011156903.1">
    <property type="nucleotide sequence ID" value="NZ_CP116810.1"/>
</dbReference>
<evidence type="ECO:0000313" key="4">
    <source>
        <dbReference type="Proteomes" id="UP000001426"/>
    </source>
</evidence>
<dbReference type="Proteomes" id="UP000001426">
    <property type="component" value="Chromosome"/>
</dbReference>
<dbReference type="GeneID" id="66892365"/>
<dbReference type="PIRSF" id="PIRSF018266">
    <property type="entry name" value="FecR"/>
    <property type="match status" value="1"/>
</dbReference>
<dbReference type="eggNOG" id="COG3712">
    <property type="taxonomic scope" value="Bacteria"/>
</dbReference>
<reference evidence="3" key="1">
    <citation type="submission" date="2003-07" db="EMBL/GenBank/DDBJ databases">
        <authorList>
            <consortium name="Rhodopseudomonas genome consortium"/>
            <person name="Larimer F."/>
            <person name="Harwood C."/>
        </authorList>
    </citation>
    <scope>NUCLEOTIDE SEQUENCE</scope>
    <source>
        <strain evidence="3">CGA009</strain>
    </source>
</reference>
<dbReference type="PhylomeDB" id="Q6NA46"/>
<dbReference type="InterPro" id="IPR006860">
    <property type="entry name" value="FecR"/>
</dbReference>
<organism evidence="2">
    <name type="scientific">Rhodopseudomonas palustris (strain ATCC BAA-98 / CGA009)</name>
    <dbReference type="NCBI Taxonomy" id="258594"/>
    <lineage>
        <taxon>Bacteria</taxon>
        <taxon>Pseudomonadati</taxon>
        <taxon>Pseudomonadota</taxon>
        <taxon>Alphaproteobacteria</taxon>
        <taxon>Hyphomicrobiales</taxon>
        <taxon>Nitrobacteraceae</taxon>
        <taxon>Rhodopseudomonas</taxon>
    </lineage>
</organism>
<dbReference type="Pfam" id="PF04773">
    <property type="entry name" value="FecR"/>
    <property type="match status" value="1"/>
</dbReference>
<dbReference type="KEGG" id="rpa:TX73_006885"/>